<feature type="transmembrane region" description="Helical" evidence="1">
    <location>
        <begin position="30"/>
        <end position="49"/>
    </location>
</feature>
<evidence type="ECO:0000313" key="3">
    <source>
        <dbReference type="Proteomes" id="UP000264294"/>
    </source>
</evidence>
<keyword evidence="1" id="KW-0472">Membrane</keyword>
<proteinExistence type="predicted"/>
<keyword evidence="1" id="KW-1133">Transmembrane helix</keyword>
<dbReference type="Proteomes" id="UP000264294">
    <property type="component" value="Unassembled WGS sequence"/>
</dbReference>
<evidence type="ECO:0000256" key="1">
    <source>
        <dbReference type="SAM" id="Phobius"/>
    </source>
</evidence>
<accession>A0ABX9L1I7</accession>
<name>A0ABX9L1I7_9BACI</name>
<reference evidence="2 3" key="1">
    <citation type="submission" date="2018-08" db="EMBL/GenBank/DDBJ databases">
        <title>Bacillus clarus sp. nov. strain PS00077A.</title>
        <authorList>
            <person name="Mendez Acevedo M."/>
            <person name="Carroll L."/>
            <person name="Mukherjee M."/>
            <person name="Wiedmann M."/>
            <person name="Kovac J."/>
        </authorList>
    </citation>
    <scope>NUCLEOTIDE SEQUENCE [LARGE SCALE GENOMIC DNA]</scope>
    <source>
        <strain evidence="2 3">PS00077A</strain>
    </source>
</reference>
<organism evidence="2 3">
    <name type="scientific">Bacillus clarus</name>
    <dbReference type="NCBI Taxonomy" id="2338372"/>
    <lineage>
        <taxon>Bacteria</taxon>
        <taxon>Bacillati</taxon>
        <taxon>Bacillota</taxon>
        <taxon>Bacilli</taxon>
        <taxon>Bacillales</taxon>
        <taxon>Bacillaceae</taxon>
        <taxon>Bacillus</taxon>
        <taxon>Bacillus cereus group</taxon>
    </lineage>
</organism>
<dbReference type="EMBL" id="QVOD01000001">
    <property type="protein sequence ID" value="RFT68817.1"/>
    <property type="molecule type" value="Genomic_DNA"/>
</dbReference>
<sequence>MPLALVFFLIVIILFIVTYAGFSHWKHFKAIKYILVFSIFIFLLNRTTLDWRVFGLEPFDIRY</sequence>
<evidence type="ECO:0000313" key="2">
    <source>
        <dbReference type="EMBL" id="RFT68817.1"/>
    </source>
</evidence>
<comment type="caution">
    <text evidence="2">The sequence shown here is derived from an EMBL/GenBank/DDBJ whole genome shotgun (WGS) entry which is preliminary data.</text>
</comment>
<keyword evidence="3" id="KW-1185">Reference proteome</keyword>
<protein>
    <submittedName>
        <fullName evidence="2">Uncharacterized protein</fullName>
    </submittedName>
</protein>
<gene>
    <name evidence="2" type="ORF">D0U04_01150</name>
</gene>
<keyword evidence="1" id="KW-0812">Transmembrane</keyword>